<dbReference type="AlphaFoldDB" id="A0A149VVC5"/>
<dbReference type="Proteomes" id="UP000075653">
    <property type="component" value="Unassembled WGS sequence"/>
</dbReference>
<gene>
    <name evidence="1" type="ORF">FEMY_23420</name>
</gene>
<protein>
    <submittedName>
        <fullName evidence="1">Uncharacterized protein</fullName>
    </submittedName>
</protein>
<evidence type="ECO:0000313" key="2">
    <source>
        <dbReference type="Proteomes" id="UP000075653"/>
    </source>
</evidence>
<proteinExistence type="predicted"/>
<comment type="caution">
    <text evidence="1">The sequence shown here is derived from an EMBL/GenBank/DDBJ whole genome shotgun (WGS) entry which is preliminary data.</text>
</comment>
<organism evidence="1 2">
    <name type="scientific">Ferrovum myxofaciens</name>
    <dbReference type="NCBI Taxonomy" id="416213"/>
    <lineage>
        <taxon>Bacteria</taxon>
        <taxon>Pseudomonadati</taxon>
        <taxon>Pseudomonadota</taxon>
        <taxon>Betaproteobacteria</taxon>
        <taxon>Ferrovales</taxon>
        <taxon>Ferrovaceae</taxon>
        <taxon>Ferrovum</taxon>
    </lineage>
</organism>
<evidence type="ECO:0000313" key="1">
    <source>
        <dbReference type="EMBL" id="KXW57136.1"/>
    </source>
</evidence>
<sequence>MSTSTGKNAGVNKLLESIRPQSTQHAMHPEHQRVIVQEARPVRKMGRPVSASTAGVQSVKVSPAIPLALKRKVDMALAEPLADEFPTLNDFAAAAFRLLLESRHLPTDFVK</sequence>
<dbReference type="RefSeq" id="WP_062188600.1">
    <property type="nucleotide sequence ID" value="NZ_LRRD01000112.1"/>
</dbReference>
<dbReference type="STRING" id="1789004.FEMY_23420"/>
<name>A0A149VVC5_9PROT</name>
<reference evidence="1 2" key="1">
    <citation type="submission" date="2016-01" db="EMBL/GenBank/DDBJ databases">
        <title>Genome sequence of the acidophilic iron oxidising Ferrovum strain Z-31.</title>
        <authorList>
            <person name="Poehlein A."/>
            <person name="Ullrich S.R."/>
            <person name="Schloemann M."/>
            <person name="Muehling M."/>
            <person name="Daniel R."/>
        </authorList>
    </citation>
    <scope>NUCLEOTIDE SEQUENCE [LARGE SCALE GENOMIC DNA]</scope>
    <source>
        <strain evidence="1 2">Z-31</strain>
    </source>
</reference>
<dbReference type="PATRIC" id="fig|1789004.3.peg.2470"/>
<dbReference type="EMBL" id="LRRD01000112">
    <property type="protein sequence ID" value="KXW57136.1"/>
    <property type="molecule type" value="Genomic_DNA"/>
</dbReference>
<accession>A0A149VVC5</accession>
<keyword evidence="2" id="KW-1185">Reference proteome</keyword>